<evidence type="ECO:0000256" key="3">
    <source>
        <dbReference type="ARBA" id="ARBA00022617"/>
    </source>
</evidence>
<organism evidence="9 10">
    <name type="scientific">Exidia glandulosa HHB12029</name>
    <dbReference type="NCBI Taxonomy" id="1314781"/>
    <lineage>
        <taxon>Eukaryota</taxon>
        <taxon>Fungi</taxon>
        <taxon>Dikarya</taxon>
        <taxon>Basidiomycota</taxon>
        <taxon>Agaricomycotina</taxon>
        <taxon>Agaricomycetes</taxon>
        <taxon>Auriculariales</taxon>
        <taxon>Exidiaceae</taxon>
        <taxon>Exidia</taxon>
    </lineage>
</organism>
<comment type="cofactor">
    <cofactor evidence="1">
        <name>heme b</name>
        <dbReference type="ChEBI" id="CHEBI:60344"/>
    </cofactor>
</comment>
<evidence type="ECO:0000256" key="5">
    <source>
        <dbReference type="ARBA" id="ARBA00023002"/>
    </source>
</evidence>
<reference evidence="9 10" key="1">
    <citation type="journal article" date="2016" name="Mol. Biol. Evol.">
        <title>Comparative Genomics of Early-Diverging Mushroom-Forming Fungi Provides Insights into the Origins of Lignocellulose Decay Capabilities.</title>
        <authorList>
            <person name="Nagy L.G."/>
            <person name="Riley R."/>
            <person name="Tritt A."/>
            <person name="Adam C."/>
            <person name="Daum C."/>
            <person name="Floudas D."/>
            <person name="Sun H."/>
            <person name="Yadav J.S."/>
            <person name="Pangilinan J."/>
            <person name="Larsson K.H."/>
            <person name="Matsuura K."/>
            <person name="Barry K."/>
            <person name="Labutti K."/>
            <person name="Kuo R."/>
            <person name="Ohm R.A."/>
            <person name="Bhattacharya S.S."/>
            <person name="Shirouzu T."/>
            <person name="Yoshinaga Y."/>
            <person name="Martin F.M."/>
            <person name="Grigoriev I.V."/>
            <person name="Hibbett D.S."/>
        </authorList>
    </citation>
    <scope>NUCLEOTIDE SEQUENCE [LARGE SCALE GENOMIC DNA]</scope>
    <source>
        <strain evidence="9 10">HHB12029</strain>
    </source>
</reference>
<accession>A0A166NA67</accession>
<dbReference type="SUPFAM" id="SSF47571">
    <property type="entry name" value="Cloroperoxidase"/>
    <property type="match status" value="1"/>
</dbReference>
<feature type="domain" description="Heme haloperoxidase family profile" evidence="8">
    <location>
        <begin position="2"/>
        <end position="153"/>
    </location>
</feature>
<dbReference type="InterPro" id="IPR036851">
    <property type="entry name" value="Chloroperoxidase-like_sf"/>
</dbReference>
<dbReference type="STRING" id="1314781.A0A166NA67"/>
<dbReference type="PROSITE" id="PS51405">
    <property type="entry name" value="HEME_HALOPEROXIDASE"/>
    <property type="match status" value="1"/>
</dbReference>
<name>A0A166NA67_EXIGL</name>
<keyword evidence="3" id="KW-0349">Heme</keyword>
<protein>
    <submittedName>
        <fullName evidence="9">Cloroperoxidase</fullName>
    </submittedName>
</protein>
<keyword evidence="4" id="KW-0479">Metal-binding</keyword>
<evidence type="ECO:0000256" key="6">
    <source>
        <dbReference type="ARBA" id="ARBA00023004"/>
    </source>
</evidence>
<dbReference type="AlphaFoldDB" id="A0A166NA67"/>
<keyword evidence="6" id="KW-0408">Iron</keyword>
<keyword evidence="5" id="KW-0560">Oxidoreductase</keyword>
<evidence type="ECO:0000256" key="7">
    <source>
        <dbReference type="ARBA" id="ARBA00025795"/>
    </source>
</evidence>
<proteinExistence type="inferred from homology"/>
<dbReference type="OrthoDB" id="407298at2759"/>
<evidence type="ECO:0000256" key="2">
    <source>
        <dbReference type="ARBA" id="ARBA00022559"/>
    </source>
</evidence>
<dbReference type="Pfam" id="PF01328">
    <property type="entry name" value="Peroxidase_2"/>
    <property type="match status" value="1"/>
</dbReference>
<keyword evidence="2 9" id="KW-0575">Peroxidase</keyword>
<feature type="non-terminal residue" evidence="9">
    <location>
        <position position="153"/>
    </location>
</feature>
<evidence type="ECO:0000256" key="4">
    <source>
        <dbReference type="ARBA" id="ARBA00022723"/>
    </source>
</evidence>
<dbReference type="GO" id="GO:0046872">
    <property type="term" value="F:metal ion binding"/>
    <property type="evidence" value="ECO:0007669"/>
    <property type="project" value="UniProtKB-KW"/>
</dbReference>
<dbReference type="GO" id="GO:0004601">
    <property type="term" value="F:peroxidase activity"/>
    <property type="evidence" value="ECO:0007669"/>
    <property type="project" value="UniProtKB-KW"/>
</dbReference>
<dbReference type="EMBL" id="KV426721">
    <property type="protein sequence ID" value="KZV78928.1"/>
    <property type="molecule type" value="Genomic_DNA"/>
</dbReference>
<evidence type="ECO:0000256" key="1">
    <source>
        <dbReference type="ARBA" id="ARBA00001970"/>
    </source>
</evidence>
<dbReference type="PANTHER" id="PTHR33577:SF9">
    <property type="entry name" value="PEROXIDASE STCC"/>
    <property type="match status" value="1"/>
</dbReference>
<sequence>MSSHEFSPPQLESGDVRSPCPALNALANHSYLPHDGKNISIPTAIRALQAGYNLSWPLAFILALGACILCSKRLSGFDLSDLRLHNAIEHDGSLSRSDTPAGSKLAPIAPDAERLASLLGSGEDLTLDDLAAVRRARDKALTTPLSAMHNRIA</sequence>
<comment type="similarity">
    <text evidence="7">Belongs to the chloroperoxidase family.</text>
</comment>
<dbReference type="InParanoid" id="A0A166NA67"/>
<evidence type="ECO:0000313" key="9">
    <source>
        <dbReference type="EMBL" id="KZV78928.1"/>
    </source>
</evidence>
<dbReference type="Proteomes" id="UP000077266">
    <property type="component" value="Unassembled WGS sequence"/>
</dbReference>
<evidence type="ECO:0000313" key="10">
    <source>
        <dbReference type="Proteomes" id="UP000077266"/>
    </source>
</evidence>
<evidence type="ECO:0000259" key="8">
    <source>
        <dbReference type="PROSITE" id="PS51405"/>
    </source>
</evidence>
<dbReference type="InterPro" id="IPR000028">
    <property type="entry name" value="Chloroperoxidase"/>
</dbReference>
<gene>
    <name evidence="9" type="ORF">EXIGLDRAFT_736208</name>
</gene>
<dbReference type="PANTHER" id="PTHR33577">
    <property type="entry name" value="STERIGMATOCYSTIN BIOSYNTHESIS PEROXIDASE STCC-RELATED"/>
    <property type="match status" value="1"/>
</dbReference>
<keyword evidence="10" id="KW-1185">Reference proteome</keyword>
<dbReference type="Gene3D" id="1.10.489.10">
    <property type="entry name" value="Chloroperoxidase-like"/>
    <property type="match status" value="1"/>
</dbReference>